<evidence type="ECO:0000313" key="3">
    <source>
        <dbReference type="EMBL" id="CAL6100523.1"/>
    </source>
</evidence>
<organism evidence="2">
    <name type="scientific">Hexamita inflata</name>
    <dbReference type="NCBI Taxonomy" id="28002"/>
    <lineage>
        <taxon>Eukaryota</taxon>
        <taxon>Metamonada</taxon>
        <taxon>Diplomonadida</taxon>
        <taxon>Hexamitidae</taxon>
        <taxon>Hexamitinae</taxon>
        <taxon>Hexamita</taxon>
    </lineage>
</organism>
<dbReference type="Proteomes" id="UP001642409">
    <property type="component" value="Unassembled WGS sequence"/>
</dbReference>
<reference evidence="3 4" key="2">
    <citation type="submission" date="2024-07" db="EMBL/GenBank/DDBJ databases">
        <authorList>
            <person name="Akdeniz Z."/>
        </authorList>
    </citation>
    <scope>NUCLEOTIDE SEQUENCE [LARGE SCALE GENOMIC DNA]</scope>
</reference>
<reference evidence="2" key="1">
    <citation type="submission" date="2023-06" db="EMBL/GenBank/DDBJ databases">
        <authorList>
            <person name="Kurt Z."/>
        </authorList>
    </citation>
    <scope>NUCLEOTIDE SEQUENCE</scope>
</reference>
<gene>
    <name evidence="2" type="ORF">HINF_LOCUS44757</name>
    <name evidence="3" type="ORF">HINF_LOCUS70596</name>
</gene>
<dbReference type="EMBL" id="CATOUU010000883">
    <property type="protein sequence ID" value="CAI9957112.1"/>
    <property type="molecule type" value="Genomic_DNA"/>
</dbReference>
<keyword evidence="4" id="KW-1185">Reference proteome</keyword>
<name>A0AA86QIX6_9EUKA</name>
<sequence length="191" mass="22267">MTEEKPYECDTSRYYQPYKDNNKCICNKNLIEINGFCLCDERLGFKLHQENDNCECTKQGAHQYVSSRGRFCVLCDELNGQIKNADGACVCNYNFKMVQNNPLQCFKCNYNQYLKDNKCFCSSTHKEGTCQLKQFSVVQILFIVFGICLLILVAVLIEHQIQLFKRRKQAQKKYDQNAVQIVPIRRSQLIV</sequence>
<keyword evidence="1" id="KW-1133">Transmembrane helix</keyword>
<evidence type="ECO:0000313" key="4">
    <source>
        <dbReference type="Proteomes" id="UP001642409"/>
    </source>
</evidence>
<dbReference type="EMBL" id="CAXDID020000531">
    <property type="protein sequence ID" value="CAL6100523.1"/>
    <property type="molecule type" value="Genomic_DNA"/>
</dbReference>
<keyword evidence="1" id="KW-0812">Transmembrane</keyword>
<dbReference type="AlphaFoldDB" id="A0AA86QIX6"/>
<feature type="transmembrane region" description="Helical" evidence="1">
    <location>
        <begin position="137"/>
        <end position="157"/>
    </location>
</feature>
<evidence type="ECO:0000313" key="2">
    <source>
        <dbReference type="EMBL" id="CAI9957112.1"/>
    </source>
</evidence>
<dbReference type="CDD" id="cd12087">
    <property type="entry name" value="TM_EGFR-like"/>
    <property type="match status" value="1"/>
</dbReference>
<proteinExistence type="predicted"/>
<protein>
    <submittedName>
        <fullName evidence="3">Hypothetical_protein</fullName>
    </submittedName>
</protein>
<evidence type="ECO:0000256" key="1">
    <source>
        <dbReference type="SAM" id="Phobius"/>
    </source>
</evidence>
<keyword evidence="1" id="KW-0472">Membrane</keyword>
<comment type="caution">
    <text evidence="2">The sequence shown here is derived from an EMBL/GenBank/DDBJ whole genome shotgun (WGS) entry which is preliminary data.</text>
</comment>
<accession>A0AA86QIX6</accession>